<gene>
    <name evidence="3" type="ORF">SeLEV6574_g06908</name>
    <name evidence="2" type="ORF">SeMB42_g07437</name>
</gene>
<evidence type="ECO:0000313" key="2">
    <source>
        <dbReference type="EMBL" id="TPX33668.1"/>
    </source>
</evidence>
<proteinExistence type="predicted"/>
<name>A0A507C2T0_9FUNG</name>
<dbReference type="EMBL" id="QEAM01000431">
    <property type="protein sequence ID" value="TPX39946.1"/>
    <property type="molecule type" value="Genomic_DNA"/>
</dbReference>
<evidence type="ECO:0000313" key="4">
    <source>
        <dbReference type="Proteomes" id="UP000317494"/>
    </source>
</evidence>
<feature type="compositionally biased region" description="Low complexity" evidence="1">
    <location>
        <begin position="40"/>
        <end position="49"/>
    </location>
</feature>
<reference evidence="4 5" key="1">
    <citation type="journal article" date="2019" name="Sci. Rep.">
        <title>Comparative genomics of chytrid fungi reveal insights into the obligate biotrophic and pathogenic lifestyle of Synchytrium endobioticum.</title>
        <authorList>
            <person name="van de Vossenberg B.T.L.H."/>
            <person name="Warris S."/>
            <person name="Nguyen H.D.T."/>
            <person name="van Gent-Pelzer M.P.E."/>
            <person name="Joly D.L."/>
            <person name="van de Geest H.C."/>
            <person name="Bonants P.J.M."/>
            <person name="Smith D.S."/>
            <person name="Levesque C.A."/>
            <person name="van der Lee T.A.J."/>
        </authorList>
    </citation>
    <scope>NUCLEOTIDE SEQUENCE [LARGE SCALE GENOMIC DNA]</scope>
    <source>
        <strain evidence="3 5">LEV6574</strain>
        <strain evidence="2 4">MB42</strain>
    </source>
</reference>
<sequence length="218" mass="23422">MPRRSSYDDEWDSWEPNTAISYSYSPTPPASLPSTPPLTPSSFASSTSSTLFDDDQIDVVDPVHNANNTSIPSTQTPSPLAACLGPYMPKVPNVSSASKYVPDVSKYIPSLPSSYLPPMPTMPYIPSIRLPSALLPSHMPSLSNVVPTQVTNRIASTIKGLGIYYRSGARGRRDSDASLGDAAAVNDVDGFDHATIRKENVGCVTRRMRGATDTSKDD</sequence>
<comment type="caution">
    <text evidence="2">The sequence shown here is derived from an EMBL/GenBank/DDBJ whole genome shotgun (WGS) entry which is preliminary data.</text>
</comment>
<keyword evidence="4" id="KW-1185">Reference proteome</keyword>
<evidence type="ECO:0000256" key="1">
    <source>
        <dbReference type="SAM" id="MobiDB-lite"/>
    </source>
</evidence>
<feature type="compositionally biased region" description="Pro residues" evidence="1">
    <location>
        <begin position="26"/>
        <end position="39"/>
    </location>
</feature>
<protein>
    <submittedName>
        <fullName evidence="2">Uncharacterized protein</fullName>
    </submittedName>
</protein>
<dbReference type="Proteomes" id="UP000317494">
    <property type="component" value="Unassembled WGS sequence"/>
</dbReference>
<dbReference type="VEuPathDB" id="FungiDB:SeMB42_g07437"/>
<evidence type="ECO:0000313" key="5">
    <source>
        <dbReference type="Proteomes" id="UP000320475"/>
    </source>
</evidence>
<accession>A0A507C2T0</accession>
<evidence type="ECO:0000313" key="3">
    <source>
        <dbReference type="EMBL" id="TPX39946.1"/>
    </source>
</evidence>
<organism evidence="2 4">
    <name type="scientific">Synchytrium endobioticum</name>
    <dbReference type="NCBI Taxonomy" id="286115"/>
    <lineage>
        <taxon>Eukaryota</taxon>
        <taxon>Fungi</taxon>
        <taxon>Fungi incertae sedis</taxon>
        <taxon>Chytridiomycota</taxon>
        <taxon>Chytridiomycota incertae sedis</taxon>
        <taxon>Chytridiomycetes</taxon>
        <taxon>Synchytriales</taxon>
        <taxon>Synchytriaceae</taxon>
        <taxon>Synchytrium</taxon>
    </lineage>
</organism>
<feature type="region of interest" description="Disordered" evidence="1">
    <location>
        <begin position="25"/>
        <end position="49"/>
    </location>
</feature>
<dbReference type="EMBL" id="QEAN01000526">
    <property type="protein sequence ID" value="TPX33668.1"/>
    <property type="molecule type" value="Genomic_DNA"/>
</dbReference>
<dbReference type="AlphaFoldDB" id="A0A507C2T0"/>
<dbReference type="Proteomes" id="UP000320475">
    <property type="component" value="Unassembled WGS sequence"/>
</dbReference>